<dbReference type="GO" id="GO:0009366">
    <property type="term" value="C:enterobactin synthetase complex"/>
    <property type="evidence" value="ECO:0007669"/>
    <property type="project" value="TreeGrafter"/>
</dbReference>
<name>A0A974Y1M8_9GAMM</name>
<accession>A0A974Y1M8</accession>
<dbReference type="Pfam" id="PF00501">
    <property type="entry name" value="AMP-binding"/>
    <property type="match status" value="1"/>
</dbReference>
<evidence type="ECO:0000313" key="6">
    <source>
        <dbReference type="EMBL" id="QSX79752.1"/>
    </source>
</evidence>
<evidence type="ECO:0000256" key="3">
    <source>
        <dbReference type="ARBA" id="ARBA00022450"/>
    </source>
</evidence>
<dbReference type="GO" id="GO:0047527">
    <property type="term" value="F:2,3-dihydroxybenzoate-serine ligase activity"/>
    <property type="evidence" value="ECO:0007669"/>
    <property type="project" value="TreeGrafter"/>
</dbReference>
<dbReference type="Gene3D" id="2.30.38.10">
    <property type="entry name" value="Luciferase, Domain 3"/>
    <property type="match status" value="1"/>
</dbReference>
<evidence type="ECO:0000259" key="5">
    <source>
        <dbReference type="PROSITE" id="PS50075"/>
    </source>
</evidence>
<dbReference type="InterPro" id="IPR045851">
    <property type="entry name" value="AMP-bd_C_sf"/>
</dbReference>
<dbReference type="InterPro" id="IPR006162">
    <property type="entry name" value="Ppantetheine_attach_site"/>
</dbReference>
<dbReference type="InterPro" id="IPR010071">
    <property type="entry name" value="AA_adenyl_dom"/>
</dbReference>
<dbReference type="SUPFAM" id="SSF47336">
    <property type="entry name" value="ACP-like"/>
    <property type="match status" value="1"/>
</dbReference>
<dbReference type="KEGG" id="lsf:I8J32_007940"/>
<evidence type="ECO:0000256" key="2">
    <source>
        <dbReference type="ARBA" id="ARBA00006432"/>
    </source>
</evidence>
<dbReference type="NCBIfam" id="TIGR01733">
    <property type="entry name" value="AA-adenyl-dom"/>
    <property type="match status" value="1"/>
</dbReference>
<dbReference type="Proteomes" id="UP000639274">
    <property type="component" value="Chromosome"/>
</dbReference>
<dbReference type="GO" id="GO:0031177">
    <property type="term" value="F:phosphopantetheine binding"/>
    <property type="evidence" value="ECO:0007669"/>
    <property type="project" value="InterPro"/>
</dbReference>
<evidence type="ECO:0000313" key="7">
    <source>
        <dbReference type="Proteomes" id="UP000639274"/>
    </source>
</evidence>
<dbReference type="InterPro" id="IPR025110">
    <property type="entry name" value="AMP-bd_C"/>
</dbReference>
<dbReference type="InterPro" id="IPR009081">
    <property type="entry name" value="PP-bd_ACP"/>
</dbReference>
<dbReference type="FunFam" id="3.40.50.12780:FF:000012">
    <property type="entry name" value="Non-ribosomal peptide synthetase"/>
    <property type="match status" value="1"/>
</dbReference>
<dbReference type="CDD" id="cd05930">
    <property type="entry name" value="A_NRPS"/>
    <property type="match status" value="1"/>
</dbReference>
<reference evidence="6 7" key="1">
    <citation type="submission" date="2021-03" db="EMBL/GenBank/DDBJ databases">
        <title>Lysobacter sp. nov. isolated from soil of gangwondo yeongwol, south Korea.</title>
        <authorList>
            <person name="Kim K.R."/>
            <person name="Kim K.H."/>
            <person name="Jeon C.O."/>
        </authorList>
    </citation>
    <scope>NUCLEOTIDE SEQUENCE [LARGE SCALE GENOMIC DNA]</scope>
    <source>
        <strain evidence="6 7">R19</strain>
    </source>
</reference>
<dbReference type="InterPro" id="IPR020845">
    <property type="entry name" value="AMP-binding_CS"/>
</dbReference>
<protein>
    <submittedName>
        <fullName evidence="6">Non-ribosomal peptide synthetase</fullName>
    </submittedName>
</protein>
<dbReference type="Pfam" id="PF00550">
    <property type="entry name" value="PP-binding"/>
    <property type="match status" value="1"/>
</dbReference>
<dbReference type="EMBL" id="CP071518">
    <property type="protein sequence ID" value="QSX79752.1"/>
    <property type="molecule type" value="Genomic_DNA"/>
</dbReference>
<evidence type="ECO:0000256" key="4">
    <source>
        <dbReference type="ARBA" id="ARBA00022553"/>
    </source>
</evidence>
<dbReference type="Gene3D" id="3.40.50.980">
    <property type="match status" value="2"/>
</dbReference>
<keyword evidence="4" id="KW-0597">Phosphoprotein</keyword>
<gene>
    <name evidence="6" type="ORF">I8J32_007940</name>
</gene>
<dbReference type="InterPro" id="IPR000873">
    <property type="entry name" value="AMP-dep_synth/lig_dom"/>
</dbReference>
<dbReference type="PROSITE" id="PS00455">
    <property type="entry name" value="AMP_BINDING"/>
    <property type="match status" value="1"/>
</dbReference>
<dbReference type="PANTHER" id="PTHR45527:SF1">
    <property type="entry name" value="FATTY ACID SYNTHASE"/>
    <property type="match status" value="1"/>
</dbReference>
<organism evidence="6 7">
    <name type="scientific">Agrilutibacter solisilvae</name>
    <dbReference type="NCBI Taxonomy" id="2763317"/>
    <lineage>
        <taxon>Bacteria</taxon>
        <taxon>Pseudomonadati</taxon>
        <taxon>Pseudomonadota</taxon>
        <taxon>Gammaproteobacteria</taxon>
        <taxon>Lysobacterales</taxon>
        <taxon>Lysobacteraceae</taxon>
        <taxon>Agrilutibacter</taxon>
    </lineage>
</organism>
<evidence type="ECO:0000256" key="1">
    <source>
        <dbReference type="ARBA" id="ARBA00001957"/>
    </source>
</evidence>
<dbReference type="Gene3D" id="3.30.300.30">
    <property type="match status" value="1"/>
</dbReference>
<dbReference type="RefSeq" id="WP_200610441.1">
    <property type="nucleotide sequence ID" value="NZ_CP071518.1"/>
</dbReference>
<feature type="domain" description="Carrier" evidence="5">
    <location>
        <begin position="525"/>
        <end position="602"/>
    </location>
</feature>
<dbReference type="PANTHER" id="PTHR45527">
    <property type="entry name" value="NONRIBOSOMAL PEPTIDE SYNTHETASE"/>
    <property type="match status" value="1"/>
</dbReference>
<dbReference type="Pfam" id="PF13193">
    <property type="entry name" value="AMP-binding_C"/>
    <property type="match status" value="1"/>
</dbReference>
<dbReference type="PROSITE" id="PS50075">
    <property type="entry name" value="CARRIER"/>
    <property type="match status" value="1"/>
</dbReference>
<dbReference type="GO" id="GO:0005829">
    <property type="term" value="C:cytosol"/>
    <property type="evidence" value="ECO:0007669"/>
    <property type="project" value="TreeGrafter"/>
</dbReference>
<keyword evidence="3" id="KW-0596">Phosphopantetheine</keyword>
<sequence>MSTATGEMEFARAEAGFDPVHGPIERAAGRWPHAVAARLGEQSLSYAELNRRANRLARRLRALGVREDVCVGVLMERSLDLPVALLAVLKAGGAFVPLDPGYPEERLAYMLADTAAPVVLTQSWLRERVPADGLRLECVCVDTVWDALAALATTDLDGDVSAEHLAYIIYTSGSTGRPKGVEVLHRGLANHTAWLRDTLGMGPDDRILQCNSISFDGTLVEFFGPLQSGATVVLAAPNRQLDLPYLADLVVQEQVTLLNCVPTLLRGLLAQPALAAGRVRYVACGGEAMTTELARRLRAVVPGVRLGNFYGPTETTLNATYFEVPLEPTPGAMVPIGRPIRNAWCEVLDDNRRSVPPGVVGELYLGGPGVARGYRNQPGLTAERFIDHPSRPGVRMYRTGDRVLQSEDGQLHFLGRTDTQVKVRGYRIELSEVETALTAIEGVAECAVVLREDAPGQPRLVAYACGQHLTVDALRESLRQRLPDHMMPAAFVLLQKLPLLTSGKIDRNRLPEPSREFITERAFVAPRGELEQQLAGIWRSLLGLERVGRDDRFFELGGDSLTAMRTVTRIEALTGVRLTLRQLVSGSLGTLAEHVVESLPASRGVGFLTAPG</sequence>
<dbReference type="GO" id="GO:0009239">
    <property type="term" value="P:enterobactin biosynthetic process"/>
    <property type="evidence" value="ECO:0007669"/>
    <property type="project" value="TreeGrafter"/>
</dbReference>
<dbReference type="FunFam" id="1.10.1200.10:FF:000005">
    <property type="entry name" value="Nonribosomal peptide synthetase 1"/>
    <property type="match status" value="1"/>
</dbReference>
<dbReference type="InterPro" id="IPR036736">
    <property type="entry name" value="ACP-like_sf"/>
</dbReference>
<keyword evidence="7" id="KW-1185">Reference proteome</keyword>
<dbReference type="AlphaFoldDB" id="A0A974Y1M8"/>
<dbReference type="FunFam" id="3.30.300.30:FF:000010">
    <property type="entry name" value="Enterobactin synthetase component F"/>
    <property type="match status" value="1"/>
</dbReference>
<dbReference type="SUPFAM" id="SSF56801">
    <property type="entry name" value="Acetyl-CoA synthetase-like"/>
    <property type="match status" value="1"/>
</dbReference>
<proteinExistence type="inferred from homology"/>
<comment type="cofactor">
    <cofactor evidence="1">
        <name>pantetheine 4'-phosphate</name>
        <dbReference type="ChEBI" id="CHEBI:47942"/>
    </cofactor>
</comment>
<dbReference type="GO" id="GO:0043041">
    <property type="term" value="P:amino acid activation for nonribosomal peptide biosynthetic process"/>
    <property type="evidence" value="ECO:0007669"/>
    <property type="project" value="TreeGrafter"/>
</dbReference>
<dbReference type="InterPro" id="IPR020806">
    <property type="entry name" value="PKS_PP-bd"/>
</dbReference>
<dbReference type="FunFam" id="3.40.50.980:FF:000001">
    <property type="entry name" value="Non-ribosomal peptide synthetase"/>
    <property type="match status" value="1"/>
</dbReference>
<dbReference type="SMART" id="SM00823">
    <property type="entry name" value="PKS_PP"/>
    <property type="match status" value="1"/>
</dbReference>
<dbReference type="PROSITE" id="PS00012">
    <property type="entry name" value="PHOSPHOPANTETHEINE"/>
    <property type="match status" value="1"/>
</dbReference>
<comment type="similarity">
    <text evidence="2">Belongs to the ATP-dependent AMP-binding enzyme family.</text>
</comment>
<dbReference type="Gene3D" id="1.10.1200.10">
    <property type="entry name" value="ACP-like"/>
    <property type="match status" value="1"/>
</dbReference>